<comment type="subcellular location">
    <subcellularLocation>
        <location evidence="1">Cell membrane</location>
        <topology evidence="1">Multi-pass membrane protein</topology>
    </subcellularLocation>
</comment>
<evidence type="ECO:0000256" key="2">
    <source>
        <dbReference type="ARBA" id="ARBA00022692"/>
    </source>
</evidence>
<dbReference type="SUPFAM" id="SSF103473">
    <property type="entry name" value="MFS general substrate transporter"/>
    <property type="match status" value="1"/>
</dbReference>
<dbReference type="CDD" id="cd17474">
    <property type="entry name" value="MFS_YfmO_like"/>
    <property type="match status" value="1"/>
</dbReference>
<accession>A0A329KPA9</accession>
<comment type="caution">
    <text evidence="7">The sequence shown here is derived from an EMBL/GenBank/DDBJ whole genome shotgun (WGS) entry which is preliminary data.</text>
</comment>
<dbReference type="SUPFAM" id="SSF49478">
    <property type="entry name" value="Cna protein B-type domain"/>
    <property type="match status" value="1"/>
</dbReference>
<dbReference type="InterPro" id="IPR053200">
    <property type="entry name" value="YfmO-like"/>
</dbReference>
<feature type="transmembrane region" description="Helical" evidence="5">
    <location>
        <begin position="142"/>
        <end position="166"/>
    </location>
</feature>
<dbReference type="EMBL" id="QMEU01000017">
    <property type="protein sequence ID" value="RAU97069.1"/>
    <property type="molecule type" value="Genomic_DNA"/>
</dbReference>
<reference evidence="7 8" key="1">
    <citation type="submission" date="2018-06" db="EMBL/GenBank/DDBJ databases">
        <title>NTM in soil in Japan.</title>
        <authorList>
            <person name="Ohya K."/>
        </authorList>
    </citation>
    <scope>NUCLEOTIDE SEQUENCE [LARGE SCALE GENOMIC DNA]</scope>
    <source>
        <strain evidence="7 8">GF76</strain>
    </source>
</reference>
<feature type="transmembrane region" description="Helical" evidence="5">
    <location>
        <begin position="367"/>
        <end position="388"/>
    </location>
</feature>
<evidence type="ECO:0000256" key="1">
    <source>
        <dbReference type="ARBA" id="ARBA00004651"/>
    </source>
</evidence>
<dbReference type="Pfam" id="PF07690">
    <property type="entry name" value="MFS_1"/>
    <property type="match status" value="1"/>
</dbReference>
<feature type="transmembrane region" description="Helical" evidence="5">
    <location>
        <begin position="20"/>
        <end position="36"/>
    </location>
</feature>
<evidence type="ECO:0000313" key="7">
    <source>
        <dbReference type="EMBL" id="RAU97069.1"/>
    </source>
</evidence>
<dbReference type="PRINTS" id="PR01035">
    <property type="entry name" value="TCRTETA"/>
</dbReference>
<organism evidence="7 8">
    <name type="scientific">Mycobacterium colombiense</name>
    <dbReference type="NCBI Taxonomy" id="339268"/>
    <lineage>
        <taxon>Bacteria</taxon>
        <taxon>Bacillati</taxon>
        <taxon>Actinomycetota</taxon>
        <taxon>Actinomycetes</taxon>
        <taxon>Mycobacteriales</taxon>
        <taxon>Mycobacteriaceae</taxon>
        <taxon>Mycobacterium</taxon>
        <taxon>Mycobacterium avium complex (MAC)</taxon>
    </lineage>
</organism>
<feature type="transmembrane region" description="Helical" evidence="5">
    <location>
        <begin position="172"/>
        <end position="193"/>
    </location>
</feature>
<dbReference type="GO" id="GO:0022857">
    <property type="term" value="F:transmembrane transporter activity"/>
    <property type="evidence" value="ECO:0007669"/>
    <property type="project" value="InterPro"/>
</dbReference>
<dbReference type="InterPro" id="IPR001958">
    <property type="entry name" value="Tet-R_TetA/multi-R_MdtG-like"/>
</dbReference>
<feature type="transmembrane region" description="Helical" evidence="5">
    <location>
        <begin position="341"/>
        <end position="361"/>
    </location>
</feature>
<feature type="transmembrane region" description="Helical" evidence="5">
    <location>
        <begin position="301"/>
        <end position="320"/>
    </location>
</feature>
<keyword evidence="4 5" id="KW-0472">Membrane</keyword>
<feature type="transmembrane region" description="Helical" evidence="5">
    <location>
        <begin position="246"/>
        <end position="265"/>
    </location>
</feature>
<dbReference type="PROSITE" id="PS50850">
    <property type="entry name" value="MFS"/>
    <property type="match status" value="1"/>
</dbReference>
<protein>
    <submittedName>
        <fullName evidence="7">MFS transporter</fullName>
    </submittedName>
</protein>
<sequence length="497" mass="51220">MALTKTRGGPGFLRQPRSVWAVAFACVISFMGIGLVDPILPTMASRLHATPEQISLLFTSYLLVTAVAMLITGWVSSRIGAKLTLVVGLVIIVVFSALAGAADGVNGIIGFRAGWGLGNALFIATSLAVIVGAASGGFAGAIVLYEAALGVGIAMGPMVGAALGGISWRGPFFGVAALMGVALICVLTLVAPAPLPGERARIADPINALRNRGLSTIAVAALLYNSGFFIVMSYSPYPMKIGIHELGLVFFGWGLLVAVFAVFCAPWAQRRIGTARSLYLTLFLMSLDLMAIGVWIARPPVVIACVIASGAFIGMNNTLVTSTVMQVSPVPRPTASAAYSFVRFIGAGLAPWLGGIVAAHYGQAALFYLAGGAVFLGLPVLATAHGLVARAHVPSEHESDEAAEEIVESAEGNVLYGHLRGVGAAPLADAELTLVDDAGRQVAHGRSSADGYYHLVGPVAGSHTLVVASNGDTQAFAVQLSRASTELSLRLDGCPVS</sequence>
<feature type="transmembrane region" description="Helical" evidence="5">
    <location>
        <begin position="277"/>
        <end position="295"/>
    </location>
</feature>
<dbReference type="AlphaFoldDB" id="A0A329KPA9"/>
<evidence type="ECO:0000313" key="8">
    <source>
        <dbReference type="Proteomes" id="UP000250347"/>
    </source>
</evidence>
<feature type="transmembrane region" description="Helical" evidence="5">
    <location>
        <begin position="214"/>
        <end position="234"/>
    </location>
</feature>
<feature type="transmembrane region" description="Helical" evidence="5">
    <location>
        <begin position="83"/>
        <end position="102"/>
    </location>
</feature>
<dbReference type="InterPro" id="IPR020846">
    <property type="entry name" value="MFS_dom"/>
</dbReference>
<dbReference type="PANTHER" id="PTHR43683:SF1">
    <property type="entry name" value="MULTIDRUG EFFLUX PROTEIN YFMO"/>
    <property type="match status" value="1"/>
</dbReference>
<dbReference type="InterPro" id="IPR011701">
    <property type="entry name" value="MFS"/>
</dbReference>
<feature type="transmembrane region" description="Helical" evidence="5">
    <location>
        <begin position="114"/>
        <end position="135"/>
    </location>
</feature>
<evidence type="ECO:0000256" key="5">
    <source>
        <dbReference type="SAM" id="Phobius"/>
    </source>
</evidence>
<feature type="transmembrane region" description="Helical" evidence="5">
    <location>
        <begin position="56"/>
        <end position="76"/>
    </location>
</feature>
<evidence type="ECO:0000256" key="3">
    <source>
        <dbReference type="ARBA" id="ARBA00022989"/>
    </source>
</evidence>
<dbReference type="Proteomes" id="UP000250347">
    <property type="component" value="Unassembled WGS sequence"/>
</dbReference>
<dbReference type="Gene3D" id="1.20.1250.20">
    <property type="entry name" value="MFS general substrate transporter like domains"/>
    <property type="match status" value="1"/>
</dbReference>
<dbReference type="PANTHER" id="PTHR43683">
    <property type="entry name" value="MULTIDRUG EFFLUX PROTEIN YFMO"/>
    <property type="match status" value="1"/>
</dbReference>
<keyword evidence="3 5" id="KW-1133">Transmembrane helix</keyword>
<evidence type="ECO:0000259" key="6">
    <source>
        <dbReference type="PROSITE" id="PS50850"/>
    </source>
</evidence>
<proteinExistence type="predicted"/>
<keyword evidence="2 5" id="KW-0812">Transmembrane</keyword>
<dbReference type="GO" id="GO:0005886">
    <property type="term" value="C:plasma membrane"/>
    <property type="evidence" value="ECO:0007669"/>
    <property type="project" value="UniProtKB-SubCell"/>
</dbReference>
<evidence type="ECO:0000256" key="4">
    <source>
        <dbReference type="ARBA" id="ARBA00023136"/>
    </source>
</evidence>
<feature type="domain" description="Major facilitator superfamily (MFS) profile" evidence="6">
    <location>
        <begin position="18"/>
        <end position="389"/>
    </location>
</feature>
<gene>
    <name evidence="7" type="ORF">DQP58_08755</name>
</gene>
<dbReference type="InterPro" id="IPR036259">
    <property type="entry name" value="MFS_trans_sf"/>
</dbReference>
<name>A0A329KPA9_9MYCO</name>